<comment type="caution">
    <text evidence="7">The sequence shown here is derived from an EMBL/GenBank/DDBJ whole genome shotgun (WGS) entry which is preliminary data.</text>
</comment>
<accession>A0A0D0J3Z7</accession>
<dbReference type="SUPFAM" id="SSF46785">
    <property type="entry name" value="Winged helix' DNA-binding domain"/>
    <property type="match status" value="1"/>
</dbReference>
<dbReference type="PROSITE" id="PS50949">
    <property type="entry name" value="HTH_GNTR"/>
    <property type="match status" value="1"/>
</dbReference>
<evidence type="ECO:0000256" key="3">
    <source>
        <dbReference type="ARBA" id="ARBA00023015"/>
    </source>
</evidence>
<dbReference type="InterPro" id="IPR036388">
    <property type="entry name" value="WH-like_DNA-bd_sf"/>
</dbReference>
<dbReference type="InterPro" id="IPR036390">
    <property type="entry name" value="WH_DNA-bd_sf"/>
</dbReference>
<protein>
    <submittedName>
        <fullName evidence="7">GntR family transcriptional regulator</fullName>
    </submittedName>
</protein>
<keyword evidence="4" id="KW-0238">DNA-binding</keyword>
<dbReference type="GO" id="GO:0030170">
    <property type="term" value="F:pyridoxal phosphate binding"/>
    <property type="evidence" value="ECO:0007669"/>
    <property type="project" value="InterPro"/>
</dbReference>
<dbReference type="Proteomes" id="UP000032068">
    <property type="component" value="Unassembled WGS sequence"/>
</dbReference>
<evidence type="ECO:0000313" key="7">
    <source>
        <dbReference type="EMBL" id="KIQ00233.1"/>
    </source>
</evidence>
<evidence type="ECO:0000256" key="5">
    <source>
        <dbReference type="ARBA" id="ARBA00023163"/>
    </source>
</evidence>
<keyword evidence="5" id="KW-0804">Transcription</keyword>
<feature type="domain" description="HTH gntR-type" evidence="6">
    <location>
        <begin position="10"/>
        <end position="78"/>
    </location>
</feature>
<dbReference type="InterPro" id="IPR015422">
    <property type="entry name" value="PyrdxlP-dep_Trfase_small"/>
</dbReference>
<evidence type="ECO:0000256" key="2">
    <source>
        <dbReference type="ARBA" id="ARBA00022898"/>
    </source>
</evidence>
<dbReference type="InterPro" id="IPR015424">
    <property type="entry name" value="PyrdxlP-dep_Trfase"/>
</dbReference>
<dbReference type="EMBL" id="JXQW01000029">
    <property type="protein sequence ID" value="KIQ00233.1"/>
    <property type="molecule type" value="Genomic_DNA"/>
</dbReference>
<dbReference type="InterPro" id="IPR015421">
    <property type="entry name" value="PyrdxlP-dep_Trfase_major"/>
</dbReference>
<reference evidence="7 8" key="1">
    <citation type="submission" date="2014-12" db="EMBL/GenBank/DDBJ databases">
        <title>16Stimator: statistical estimation of ribosomal gene copy numbers from draft genome assemblies.</title>
        <authorList>
            <person name="Perisin M.A."/>
            <person name="Vetter M."/>
            <person name="Gilbert J.A."/>
            <person name="Bergelson J."/>
        </authorList>
    </citation>
    <scope>NUCLEOTIDE SEQUENCE [LARGE SCALE GENOMIC DNA]</scope>
    <source>
        <strain evidence="7 8">MEJ086</strain>
    </source>
</reference>
<dbReference type="SMART" id="SM00345">
    <property type="entry name" value="HTH_GNTR"/>
    <property type="match status" value="1"/>
</dbReference>
<dbReference type="PANTHER" id="PTHR46577">
    <property type="entry name" value="HTH-TYPE TRANSCRIPTIONAL REGULATORY PROTEIN GABR"/>
    <property type="match status" value="1"/>
</dbReference>
<dbReference type="InterPro" id="IPR004839">
    <property type="entry name" value="Aminotransferase_I/II_large"/>
</dbReference>
<dbReference type="OrthoDB" id="9802328at2"/>
<dbReference type="GO" id="GO:0003700">
    <property type="term" value="F:DNA-binding transcription factor activity"/>
    <property type="evidence" value="ECO:0007669"/>
    <property type="project" value="InterPro"/>
</dbReference>
<evidence type="ECO:0000259" key="6">
    <source>
        <dbReference type="PROSITE" id="PS50949"/>
    </source>
</evidence>
<dbReference type="Gene3D" id="3.90.1150.10">
    <property type="entry name" value="Aspartate Aminotransferase, domain 1"/>
    <property type="match status" value="1"/>
</dbReference>
<dbReference type="CDD" id="cd00609">
    <property type="entry name" value="AAT_like"/>
    <property type="match status" value="1"/>
</dbReference>
<keyword evidence="2" id="KW-0663">Pyridoxal phosphate</keyword>
<dbReference type="Pfam" id="PF00392">
    <property type="entry name" value="GntR"/>
    <property type="match status" value="1"/>
</dbReference>
<gene>
    <name evidence="7" type="ORF">RU08_12595</name>
</gene>
<dbReference type="InterPro" id="IPR000524">
    <property type="entry name" value="Tscrpt_reg_HTH_GntR"/>
</dbReference>
<sequence length="467" mass="51885">MLILDADSTIPLVTQIVEGVAEAIALRRLRSGARLPSIRKFASVHGISHFTVVEAYDRLVARGCLIALPNAGFFVRSTLDEAAAYSEASPLNFDTHLLLHKVFTPLGMQLCPGIGRLPDTWLDGEGMQRGLRTLARQRPHDFSNYGHAQGLPALRTRICDRLAEAGIAVGPEQMLLTTGASQALDLVVRLLVRSGDAVLVEEPGYHNLFLNLHLKGARLLGVPRGVGGLDLQRLEHLLREHHPRVMFIQSRLHSPTGTSLSLPTCHRLLQLAQQYDVLIVENDIYADLAPIAQPTLASLDQLERVIHICSLSKTIAPALRVGWISAHRELIEQLLPLKMASGLTSSELTESLALNILLQGQQRKFVRHLRERLGEAHEDVARRLESAGMELFHEPRAGLFLWARHPEISDSYELACWARGRGMLLFPGQLFMPDGHAMPWTRFNVAQAGDDRVYELLARYLEERGKG</sequence>
<dbReference type="SUPFAM" id="SSF53383">
    <property type="entry name" value="PLP-dependent transferases"/>
    <property type="match status" value="1"/>
</dbReference>
<name>A0A0D0J3Z7_9PSED</name>
<dbReference type="PANTHER" id="PTHR46577:SF2">
    <property type="entry name" value="TRANSCRIPTIONAL REGULATORY PROTEIN"/>
    <property type="match status" value="1"/>
</dbReference>
<dbReference type="RefSeq" id="WP_042554159.1">
    <property type="nucleotide sequence ID" value="NZ_JXQW01000029.1"/>
</dbReference>
<evidence type="ECO:0000256" key="1">
    <source>
        <dbReference type="ARBA" id="ARBA00005384"/>
    </source>
</evidence>
<keyword evidence="3" id="KW-0805">Transcription regulation</keyword>
<dbReference type="AlphaFoldDB" id="A0A0D0J3Z7"/>
<evidence type="ECO:0000256" key="4">
    <source>
        <dbReference type="ARBA" id="ARBA00023125"/>
    </source>
</evidence>
<proteinExistence type="inferred from homology"/>
<dbReference type="GO" id="GO:0003677">
    <property type="term" value="F:DNA binding"/>
    <property type="evidence" value="ECO:0007669"/>
    <property type="project" value="UniProtKB-KW"/>
</dbReference>
<dbReference type="Pfam" id="PF00155">
    <property type="entry name" value="Aminotran_1_2"/>
    <property type="match status" value="1"/>
</dbReference>
<dbReference type="Gene3D" id="1.10.10.10">
    <property type="entry name" value="Winged helix-like DNA-binding domain superfamily/Winged helix DNA-binding domain"/>
    <property type="match status" value="1"/>
</dbReference>
<dbReference type="InterPro" id="IPR051446">
    <property type="entry name" value="HTH_trans_reg/aminotransferase"/>
</dbReference>
<comment type="similarity">
    <text evidence="1">In the C-terminal section; belongs to the class-I pyridoxal-phosphate-dependent aminotransferase family.</text>
</comment>
<organism evidence="7 8">
    <name type="scientific">Pseudomonas fulva</name>
    <dbReference type="NCBI Taxonomy" id="47880"/>
    <lineage>
        <taxon>Bacteria</taxon>
        <taxon>Pseudomonadati</taxon>
        <taxon>Pseudomonadota</taxon>
        <taxon>Gammaproteobacteria</taxon>
        <taxon>Pseudomonadales</taxon>
        <taxon>Pseudomonadaceae</taxon>
        <taxon>Pseudomonas</taxon>
    </lineage>
</organism>
<dbReference type="CDD" id="cd07377">
    <property type="entry name" value="WHTH_GntR"/>
    <property type="match status" value="1"/>
</dbReference>
<dbReference type="Gene3D" id="3.40.640.10">
    <property type="entry name" value="Type I PLP-dependent aspartate aminotransferase-like (Major domain)"/>
    <property type="match status" value="1"/>
</dbReference>
<evidence type="ECO:0000313" key="8">
    <source>
        <dbReference type="Proteomes" id="UP000032068"/>
    </source>
</evidence>